<dbReference type="Proteomes" id="UP001161247">
    <property type="component" value="Chromosome 5"/>
</dbReference>
<gene>
    <name evidence="2" type="ORF">OLC1_LOCUS14800</name>
</gene>
<evidence type="ECO:0000313" key="2">
    <source>
        <dbReference type="EMBL" id="CAI9106277.1"/>
    </source>
</evidence>
<proteinExistence type="predicted"/>
<dbReference type="EMBL" id="OX459122">
    <property type="protein sequence ID" value="CAI9106277.1"/>
    <property type="molecule type" value="Genomic_DNA"/>
</dbReference>
<reference evidence="2" key="1">
    <citation type="submission" date="2023-03" db="EMBL/GenBank/DDBJ databases">
        <authorList>
            <person name="Julca I."/>
        </authorList>
    </citation>
    <scope>NUCLEOTIDE SEQUENCE</scope>
</reference>
<feature type="region of interest" description="Disordered" evidence="1">
    <location>
        <begin position="41"/>
        <end position="73"/>
    </location>
</feature>
<name>A0AAV1DHF6_OLDCO</name>
<sequence length="73" mass="8078">MASGDILHFKKRVSDTDVLKELGIYRKEKIKGVEEDNSFSNRLDCDGKTVGSQSGEEAECGSLSEYETDETNS</sequence>
<organism evidence="2 3">
    <name type="scientific">Oldenlandia corymbosa var. corymbosa</name>
    <dbReference type="NCBI Taxonomy" id="529605"/>
    <lineage>
        <taxon>Eukaryota</taxon>
        <taxon>Viridiplantae</taxon>
        <taxon>Streptophyta</taxon>
        <taxon>Embryophyta</taxon>
        <taxon>Tracheophyta</taxon>
        <taxon>Spermatophyta</taxon>
        <taxon>Magnoliopsida</taxon>
        <taxon>eudicotyledons</taxon>
        <taxon>Gunneridae</taxon>
        <taxon>Pentapetalae</taxon>
        <taxon>asterids</taxon>
        <taxon>lamiids</taxon>
        <taxon>Gentianales</taxon>
        <taxon>Rubiaceae</taxon>
        <taxon>Rubioideae</taxon>
        <taxon>Spermacoceae</taxon>
        <taxon>Hedyotis-Oldenlandia complex</taxon>
        <taxon>Oldenlandia</taxon>
    </lineage>
</organism>
<dbReference type="AlphaFoldDB" id="A0AAV1DHF6"/>
<keyword evidence="3" id="KW-1185">Reference proteome</keyword>
<protein>
    <submittedName>
        <fullName evidence="2">OLC1v1005398C1</fullName>
    </submittedName>
</protein>
<accession>A0AAV1DHF6</accession>
<evidence type="ECO:0000313" key="3">
    <source>
        <dbReference type="Proteomes" id="UP001161247"/>
    </source>
</evidence>
<evidence type="ECO:0000256" key="1">
    <source>
        <dbReference type="SAM" id="MobiDB-lite"/>
    </source>
</evidence>